<keyword evidence="1" id="KW-0472">Membrane</keyword>
<organism evidence="2 3">
    <name type="scientific">Candidatus Wallbacteria bacterium HGW-Wallbacteria-1</name>
    <dbReference type="NCBI Taxonomy" id="2013854"/>
    <lineage>
        <taxon>Bacteria</taxon>
        <taxon>Candidatus Walliibacteriota</taxon>
    </lineage>
</organism>
<dbReference type="AlphaFoldDB" id="A0A2N1PTT9"/>
<evidence type="ECO:0000256" key="1">
    <source>
        <dbReference type="SAM" id="Phobius"/>
    </source>
</evidence>
<protein>
    <recommendedName>
        <fullName evidence="4">Prepilin-type N-terminal cleavage/methylation domain-containing protein</fullName>
    </recommendedName>
</protein>
<name>A0A2N1PTT9_9BACT</name>
<keyword evidence="1" id="KW-1133">Transmembrane helix</keyword>
<feature type="transmembrane region" description="Helical" evidence="1">
    <location>
        <begin position="12"/>
        <end position="37"/>
    </location>
</feature>
<accession>A0A2N1PTT9</accession>
<evidence type="ECO:0000313" key="3">
    <source>
        <dbReference type="Proteomes" id="UP000233256"/>
    </source>
</evidence>
<evidence type="ECO:0008006" key="4">
    <source>
        <dbReference type="Google" id="ProtNLM"/>
    </source>
</evidence>
<sequence length="213" mass="25000">MIRRQSRIRSAGAFTLVEILISMTISVMVLSTIYLLFFSSTRTLDTTGKQSDLMNDVRLLVDRISRELRQAKRVVMVSPGKITFEMFDPEDLGLFGVVGTTRVSYAIIPSDEKGDQIQREEQGQEVRNLFRNKVRISEEIFQPFVEDRESFLFRPFDWKANFNEDRERISYIRFKFTVSDFRDPKISIDVISGVCLRHIHDLQIQPYWKYPVD</sequence>
<keyword evidence="1" id="KW-0812">Transmembrane</keyword>
<dbReference type="Proteomes" id="UP000233256">
    <property type="component" value="Unassembled WGS sequence"/>
</dbReference>
<evidence type="ECO:0000313" key="2">
    <source>
        <dbReference type="EMBL" id="PKK91758.1"/>
    </source>
</evidence>
<reference evidence="2 3" key="1">
    <citation type="journal article" date="2017" name="ISME J.">
        <title>Potential for microbial H2 and metal transformations associated with novel bacteria and archaea in deep terrestrial subsurface sediments.</title>
        <authorList>
            <person name="Hernsdorf A.W."/>
            <person name="Amano Y."/>
            <person name="Miyakawa K."/>
            <person name="Ise K."/>
            <person name="Suzuki Y."/>
            <person name="Anantharaman K."/>
            <person name="Probst A."/>
            <person name="Burstein D."/>
            <person name="Thomas B.C."/>
            <person name="Banfield J.F."/>
        </authorList>
    </citation>
    <scope>NUCLEOTIDE SEQUENCE [LARGE SCALE GENOMIC DNA]</scope>
    <source>
        <strain evidence="2">HGW-Wallbacteria-1</strain>
    </source>
</reference>
<comment type="caution">
    <text evidence="2">The sequence shown here is derived from an EMBL/GenBank/DDBJ whole genome shotgun (WGS) entry which is preliminary data.</text>
</comment>
<dbReference type="EMBL" id="PGXC01000002">
    <property type="protein sequence ID" value="PKK91758.1"/>
    <property type="molecule type" value="Genomic_DNA"/>
</dbReference>
<proteinExistence type="predicted"/>
<gene>
    <name evidence="2" type="ORF">CVV64_03590</name>
</gene>